<dbReference type="EMBL" id="CACVKT020008495">
    <property type="protein sequence ID" value="CAC5415758.1"/>
    <property type="molecule type" value="Genomic_DNA"/>
</dbReference>
<organism evidence="1 2">
    <name type="scientific">Mytilus coruscus</name>
    <name type="common">Sea mussel</name>
    <dbReference type="NCBI Taxonomy" id="42192"/>
    <lineage>
        <taxon>Eukaryota</taxon>
        <taxon>Metazoa</taxon>
        <taxon>Spiralia</taxon>
        <taxon>Lophotrochozoa</taxon>
        <taxon>Mollusca</taxon>
        <taxon>Bivalvia</taxon>
        <taxon>Autobranchia</taxon>
        <taxon>Pteriomorphia</taxon>
        <taxon>Mytilida</taxon>
        <taxon>Mytiloidea</taxon>
        <taxon>Mytilidae</taxon>
        <taxon>Mytilinae</taxon>
        <taxon>Mytilus</taxon>
    </lineage>
</organism>
<evidence type="ECO:0000313" key="1">
    <source>
        <dbReference type="EMBL" id="CAC5415758.1"/>
    </source>
</evidence>
<protein>
    <submittedName>
        <fullName evidence="1">Uncharacterized protein</fullName>
    </submittedName>
</protein>
<dbReference type="OrthoDB" id="6052981at2759"/>
<keyword evidence="2" id="KW-1185">Reference proteome</keyword>
<dbReference type="AlphaFoldDB" id="A0A6J8E6N1"/>
<accession>A0A6J8E6N1</accession>
<gene>
    <name evidence="1" type="ORF">MCOR_48436</name>
</gene>
<proteinExistence type="predicted"/>
<evidence type="ECO:0000313" key="2">
    <source>
        <dbReference type="Proteomes" id="UP000507470"/>
    </source>
</evidence>
<dbReference type="Proteomes" id="UP000507470">
    <property type="component" value="Unassembled WGS sequence"/>
</dbReference>
<sequence>MVEVVRQIRPHVRPLVDLIKSKIATMRAKKAHMNGAVMNGMTENDIDRPKDETDIMIRKEEKKVMFQQTNSPNISMIPKLLILKNEVCIVLFKYRKHPSTIIVIIGNDEGSVKLPSHNLYNTNLHLINSIDMMQELAYNNLVFSVQHEMTSFHQTSHFRKTIETVLNARLNAQCRHLLKAD</sequence>
<name>A0A6J8E6N1_MYTCO</name>
<reference evidence="1 2" key="1">
    <citation type="submission" date="2020-06" db="EMBL/GenBank/DDBJ databases">
        <authorList>
            <person name="Li R."/>
            <person name="Bekaert M."/>
        </authorList>
    </citation>
    <scope>NUCLEOTIDE SEQUENCE [LARGE SCALE GENOMIC DNA]</scope>
    <source>
        <strain evidence="2">wild</strain>
    </source>
</reference>